<sequence length="40" mass="4497">MESQLPMPSVSYAALITLSSNSFPNMFLNSFFLNNIFPLL</sequence>
<protein>
    <submittedName>
        <fullName evidence="1">Uncharacterized protein</fullName>
    </submittedName>
</protein>
<dbReference type="EMBL" id="BK016062">
    <property type="protein sequence ID" value="DAF92043.1"/>
    <property type="molecule type" value="Genomic_DNA"/>
</dbReference>
<evidence type="ECO:0000313" key="1">
    <source>
        <dbReference type="EMBL" id="DAF92043.1"/>
    </source>
</evidence>
<proteinExistence type="predicted"/>
<organism evidence="1">
    <name type="scientific">Podoviridae sp. ctZkC8</name>
    <dbReference type="NCBI Taxonomy" id="2825259"/>
    <lineage>
        <taxon>Viruses</taxon>
        <taxon>Duplodnaviria</taxon>
        <taxon>Heunggongvirae</taxon>
        <taxon>Uroviricota</taxon>
        <taxon>Caudoviricetes</taxon>
    </lineage>
</organism>
<reference evidence="1" key="1">
    <citation type="journal article" date="2021" name="Proc. Natl. Acad. Sci. U.S.A.">
        <title>A Catalog of Tens of Thousands of Viruses from Human Metagenomes Reveals Hidden Associations with Chronic Diseases.</title>
        <authorList>
            <person name="Tisza M.J."/>
            <person name="Buck C.B."/>
        </authorList>
    </citation>
    <scope>NUCLEOTIDE SEQUENCE</scope>
    <source>
        <strain evidence="1">CtZkC8</strain>
    </source>
</reference>
<name>A0A8S5UC84_9CAUD</name>
<accession>A0A8S5UC84</accession>